<dbReference type="AlphaFoldDB" id="A0A3P6DX80"/>
<reference evidence="1" key="1">
    <citation type="submission" date="2018-11" db="EMBL/GenBank/DDBJ databases">
        <authorList>
            <consortium name="Genoscope - CEA"/>
            <person name="William W."/>
        </authorList>
    </citation>
    <scope>NUCLEOTIDE SEQUENCE</scope>
</reference>
<dbReference type="EMBL" id="LR031876">
    <property type="protein sequence ID" value="VDD36383.1"/>
    <property type="molecule type" value="Genomic_DNA"/>
</dbReference>
<evidence type="ECO:0000313" key="1">
    <source>
        <dbReference type="EMBL" id="VDD36383.1"/>
    </source>
</evidence>
<gene>
    <name evidence="1" type="ORF">BOLC7T41943H</name>
</gene>
<organism evidence="1">
    <name type="scientific">Brassica oleracea</name>
    <name type="common">Wild cabbage</name>
    <dbReference type="NCBI Taxonomy" id="3712"/>
    <lineage>
        <taxon>Eukaryota</taxon>
        <taxon>Viridiplantae</taxon>
        <taxon>Streptophyta</taxon>
        <taxon>Embryophyta</taxon>
        <taxon>Tracheophyta</taxon>
        <taxon>Spermatophyta</taxon>
        <taxon>Magnoliopsida</taxon>
        <taxon>eudicotyledons</taxon>
        <taxon>Gunneridae</taxon>
        <taxon>Pentapetalae</taxon>
        <taxon>rosids</taxon>
        <taxon>malvids</taxon>
        <taxon>Brassicales</taxon>
        <taxon>Brassicaceae</taxon>
        <taxon>Brassiceae</taxon>
        <taxon>Brassica</taxon>
    </lineage>
</organism>
<accession>A0A3P6DX80</accession>
<protein>
    <submittedName>
        <fullName evidence="1">Uncharacterized protein</fullName>
    </submittedName>
</protein>
<sequence length="224" mass="26101">MASYFELVCTWLTHSVSRHLGSGTRIWYKLPYDSMKHLEILIYGSQSFARMCEASKWTKHIYWNLRKLHPNKPQMKKLFWSVVESHNEAGYKSSFKELEENDKEVYADLMARRPEIFALVAGCFQTYVIFRNLLFSDLCSLDDTHAVRKMMCLSLKCTRVTQLLLLLVSWFQQKDISFDSYCFLLIGLHHCGGLLSVVSRYHKLIELLISLQVQRSSTGLVLNS</sequence>
<name>A0A3P6DX80_BRAOL</name>
<proteinExistence type="predicted"/>